<dbReference type="EMBL" id="JABSTR010000004">
    <property type="protein sequence ID" value="KAH9368341.1"/>
    <property type="molecule type" value="Genomic_DNA"/>
</dbReference>
<dbReference type="VEuPathDB" id="VectorBase:HLOH_053459"/>
<reference evidence="1 2" key="1">
    <citation type="journal article" date="2020" name="Cell">
        <title>Large-Scale Comparative Analyses of Tick Genomes Elucidate Their Genetic Diversity and Vector Capacities.</title>
        <authorList>
            <consortium name="Tick Genome and Microbiome Consortium (TIGMIC)"/>
            <person name="Jia N."/>
            <person name="Wang J."/>
            <person name="Shi W."/>
            <person name="Du L."/>
            <person name="Sun Y."/>
            <person name="Zhan W."/>
            <person name="Jiang J.F."/>
            <person name="Wang Q."/>
            <person name="Zhang B."/>
            <person name="Ji P."/>
            <person name="Bell-Sakyi L."/>
            <person name="Cui X.M."/>
            <person name="Yuan T.T."/>
            <person name="Jiang B.G."/>
            <person name="Yang W.F."/>
            <person name="Lam T.T."/>
            <person name="Chang Q.C."/>
            <person name="Ding S.J."/>
            <person name="Wang X.J."/>
            <person name="Zhu J.G."/>
            <person name="Ruan X.D."/>
            <person name="Zhao L."/>
            <person name="Wei J.T."/>
            <person name="Ye R.Z."/>
            <person name="Que T.C."/>
            <person name="Du C.H."/>
            <person name="Zhou Y.H."/>
            <person name="Cheng J.X."/>
            <person name="Dai P.F."/>
            <person name="Guo W.B."/>
            <person name="Han X.H."/>
            <person name="Huang E.J."/>
            <person name="Li L.F."/>
            <person name="Wei W."/>
            <person name="Gao Y.C."/>
            <person name="Liu J.Z."/>
            <person name="Shao H.Z."/>
            <person name="Wang X."/>
            <person name="Wang C.C."/>
            <person name="Yang T.C."/>
            <person name="Huo Q.B."/>
            <person name="Li W."/>
            <person name="Chen H.Y."/>
            <person name="Chen S.E."/>
            <person name="Zhou L.G."/>
            <person name="Ni X.B."/>
            <person name="Tian J.H."/>
            <person name="Sheng Y."/>
            <person name="Liu T."/>
            <person name="Pan Y.S."/>
            <person name="Xia L.Y."/>
            <person name="Li J."/>
            <person name="Zhao F."/>
            <person name="Cao W.C."/>
        </authorList>
    </citation>
    <scope>NUCLEOTIDE SEQUENCE [LARGE SCALE GENOMIC DNA]</scope>
    <source>
        <strain evidence="1">HaeL-2018</strain>
    </source>
</reference>
<dbReference type="OrthoDB" id="6496718at2759"/>
<accession>A0A9J6FZ33</accession>
<dbReference type="OMA" id="PKQLLWN"/>
<name>A0A9J6FZ33_HAELO</name>
<protein>
    <submittedName>
        <fullName evidence="1">Uncharacterized protein</fullName>
    </submittedName>
</protein>
<evidence type="ECO:0000313" key="1">
    <source>
        <dbReference type="EMBL" id="KAH9368341.1"/>
    </source>
</evidence>
<organism evidence="1 2">
    <name type="scientific">Haemaphysalis longicornis</name>
    <name type="common">Bush tick</name>
    <dbReference type="NCBI Taxonomy" id="44386"/>
    <lineage>
        <taxon>Eukaryota</taxon>
        <taxon>Metazoa</taxon>
        <taxon>Ecdysozoa</taxon>
        <taxon>Arthropoda</taxon>
        <taxon>Chelicerata</taxon>
        <taxon>Arachnida</taxon>
        <taxon>Acari</taxon>
        <taxon>Parasitiformes</taxon>
        <taxon>Ixodida</taxon>
        <taxon>Ixodoidea</taxon>
        <taxon>Ixodidae</taxon>
        <taxon>Haemaphysalinae</taxon>
        <taxon>Haemaphysalis</taxon>
    </lineage>
</organism>
<proteinExistence type="predicted"/>
<dbReference type="Proteomes" id="UP000821853">
    <property type="component" value="Chromosome 2"/>
</dbReference>
<evidence type="ECO:0000313" key="2">
    <source>
        <dbReference type="Proteomes" id="UP000821853"/>
    </source>
</evidence>
<dbReference type="AlphaFoldDB" id="A0A9J6FZ33"/>
<sequence>MRSGSKQWCISSGCAHLTRYHRRALIRRGAALCEKHFLPSQFMTPPAGTNAPKQLLWNAVPSVFPLSLKAFGEGKAKPERPHVQQRKLFLNHEEGSLESVTTRKKVDVEDYEMAALPTFRRERLMSIAKKQWHEIKRLRSNVRNLERGVVANVLQDELYLLELLERNLDGPLLDRVSDIIVGDGGESFTDEDT</sequence>
<gene>
    <name evidence="1" type="ORF">HPB48_004533</name>
</gene>
<comment type="caution">
    <text evidence="1">The sequence shown here is derived from an EMBL/GenBank/DDBJ whole genome shotgun (WGS) entry which is preliminary data.</text>
</comment>
<keyword evidence="2" id="KW-1185">Reference proteome</keyword>